<evidence type="ECO:0000256" key="4">
    <source>
        <dbReference type="ARBA" id="ARBA00022840"/>
    </source>
</evidence>
<protein>
    <recommendedName>
        <fullName evidence="8">Protein kinase domain-containing protein</fullName>
    </recommendedName>
</protein>
<dbReference type="InterPro" id="IPR017441">
    <property type="entry name" value="Protein_kinase_ATP_BS"/>
</dbReference>
<dbReference type="Proteomes" id="UP001556367">
    <property type="component" value="Unassembled WGS sequence"/>
</dbReference>
<gene>
    <name evidence="9" type="ORF">HGRIS_002604</name>
</gene>
<dbReference type="Gene3D" id="3.30.200.20">
    <property type="entry name" value="Phosphorylase Kinase, domain 1"/>
    <property type="match status" value="1"/>
</dbReference>
<feature type="compositionally biased region" description="Low complexity" evidence="7">
    <location>
        <begin position="708"/>
        <end position="718"/>
    </location>
</feature>
<dbReference type="EMBL" id="JASNQZ010000006">
    <property type="protein sequence ID" value="KAL0956458.1"/>
    <property type="molecule type" value="Genomic_DNA"/>
</dbReference>
<evidence type="ECO:0000256" key="1">
    <source>
        <dbReference type="ARBA" id="ARBA00022679"/>
    </source>
</evidence>
<feature type="region of interest" description="Disordered" evidence="7">
    <location>
        <begin position="396"/>
        <end position="432"/>
    </location>
</feature>
<keyword evidence="10" id="KW-1185">Reference proteome</keyword>
<proteinExistence type="inferred from homology"/>
<dbReference type="Gene3D" id="1.10.510.10">
    <property type="entry name" value="Transferase(Phosphotransferase) domain 1"/>
    <property type="match status" value="1"/>
</dbReference>
<dbReference type="PANTHER" id="PTHR11042">
    <property type="entry name" value="EUKARYOTIC TRANSLATION INITIATION FACTOR 2-ALPHA KINASE EIF2-ALPHA KINASE -RELATED"/>
    <property type="match status" value="1"/>
</dbReference>
<feature type="compositionally biased region" description="Low complexity" evidence="7">
    <location>
        <begin position="501"/>
        <end position="518"/>
    </location>
</feature>
<feature type="compositionally biased region" description="Low complexity" evidence="7">
    <location>
        <begin position="751"/>
        <end position="772"/>
    </location>
</feature>
<dbReference type="InterPro" id="IPR000719">
    <property type="entry name" value="Prot_kinase_dom"/>
</dbReference>
<dbReference type="SMART" id="SM00220">
    <property type="entry name" value="S_TKc"/>
    <property type="match status" value="1"/>
</dbReference>
<dbReference type="SUPFAM" id="SSF56112">
    <property type="entry name" value="Protein kinase-like (PK-like)"/>
    <property type="match status" value="1"/>
</dbReference>
<evidence type="ECO:0000259" key="8">
    <source>
        <dbReference type="PROSITE" id="PS50011"/>
    </source>
</evidence>
<feature type="region of interest" description="Disordered" evidence="7">
    <location>
        <begin position="1"/>
        <end position="30"/>
    </location>
</feature>
<feature type="region of interest" description="Disordered" evidence="7">
    <location>
        <begin position="453"/>
        <end position="525"/>
    </location>
</feature>
<dbReference type="PROSITE" id="PS00107">
    <property type="entry name" value="PROTEIN_KINASE_ATP"/>
    <property type="match status" value="1"/>
</dbReference>
<feature type="binding site" evidence="6">
    <location>
        <position position="858"/>
    </location>
    <ligand>
        <name>ATP</name>
        <dbReference type="ChEBI" id="CHEBI:30616"/>
    </ligand>
</feature>
<keyword evidence="3" id="KW-0418">Kinase</keyword>
<feature type="compositionally biased region" description="Low complexity" evidence="7">
    <location>
        <begin position="779"/>
        <end position="796"/>
    </location>
</feature>
<evidence type="ECO:0000256" key="6">
    <source>
        <dbReference type="PROSITE-ProRule" id="PRU10141"/>
    </source>
</evidence>
<sequence>MPRSSSTFFSNAPMSFQNTRSRDSSPLKSRTFHAQDDMDDVFLQSPYKSPVNLHHFYRSHTPRPEPIPVDDDDGAIFLASPSAAYPPFISSHAQPLRTPVKRPALSVRHINDASPSSEFNTSIGAGTKRKSTPLMTTPLRRHNLTPLNIQNPASGSTSLGRLAPLAPPSFVAKTPHTKAEMESYLKRQTATLTRLRITDLNKSGDEYSRGDDDSGIDIDADDDSTGISLFSANSSSLNQALARELLARKGKEKEEVAEAISPGGHITKRRARSRPVSQELLESVRHSPSPDIKQAFPSAAVPFPSTRAHRRNASTSSSSEVGSPIPRRRISAGPTRPPTMTTTHPPRPRPFLNRVESATLFFGPPIPAPEPSRSRLTSVSSSNVSTKLTAIRPKMMNRHSYAGPPQVWSTIQSRSDSPSPHSSPVSLPHQDSSMLTEDEDAFFGAASSSFSFNITESTPSPRSKKWETTSLPKKYKPRDSGIVVSSDDEERLRPGDISARSSLSAMPRTSSSASSIYSDPDDGLITPGVGPGLGSGWPDVGVRIRDSGEFGIPLNDVDVEANVDAFIMRTLAKASKAPDDGAKRVPGTPVKKIKTTFLNGDRPWQSAVASKVAALDFDYDDKKKGKAPRKSLPAIPLLHRSNKSPRASPADQLTDSDNDGEDSPSGRKERQKTGLYGALGLGRPSGPTGKGKGMSAIPRARWLMRRSSSGAFSSGGESVNVTPTRSQTRDWQLPPPRVPARFSPSRNALKLSPVRSTSSSSNSSVTTLNSPSARQLPISGSNRHSSSRPSLPLPNSTADRRRRQSGPHASPFFNSAQPGRFEREFVEVEEVGTGEFGKVIKVRRKASGDGGEVYAIKKSKQFEGVRHRLRLHEEVDILQHLSRIATVASGGMETRHPNVLGYVDSWEEDEALYIQTELCELGNLARFLWEYGRAFPRLDEARVWKILVDLSNGLRFIHDAGVIHLDIKPANIFMTGEGRFKIGDFGMASLWPRPNKQVEYGNIGAVAVDGAFEREGDKLYLAPEILQGTYGKAADVFSLGMTMLETATNIVVPDQGEAWHRLRQEDFSLVELEGSPELLMLLRDMMRAEPAQRVDIHWVWAHPVVARAREMMGRMVVEARRDGRPLLSASPLAGVSPGFLEAILGRGMDTSA</sequence>
<evidence type="ECO:0000313" key="9">
    <source>
        <dbReference type="EMBL" id="KAL0956458.1"/>
    </source>
</evidence>
<dbReference type="PANTHER" id="PTHR11042:SF190">
    <property type="entry name" value="MITOSIS INHIBITOR PROTEIN KINASE MIK1"/>
    <property type="match status" value="1"/>
</dbReference>
<keyword evidence="1" id="KW-0808">Transferase</keyword>
<dbReference type="InterPro" id="IPR011009">
    <property type="entry name" value="Kinase-like_dom_sf"/>
</dbReference>
<feature type="region of interest" description="Disordered" evidence="7">
    <location>
        <begin position="249"/>
        <end position="350"/>
    </location>
</feature>
<evidence type="ECO:0000256" key="2">
    <source>
        <dbReference type="ARBA" id="ARBA00022741"/>
    </source>
</evidence>
<name>A0ABR3JM48_9AGAR</name>
<evidence type="ECO:0000256" key="3">
    <source>
        <dbReference type="ARBA" id="ARBA00022777"/>
    </source>
</evidence>
<feature type="region of interest" description="Disordered" evidence="7">
    <location>
        <begin position="708"/>
        <end position="816"/>
    </location>
</feature>
<feature type="region of interest" description="Disordered" evidence="7">
    <location>
        <begin position="112"/>
        <end position="133"/>
    </location>
</feature>
<comment type="caution">
    <text evidence="9">The sequence shown here is derived from an EMBL/GenBank/DDBJ whole genome shotgun (WGS) entry which is preliminary data.</text>
</comment>
<reference evidence="10" key="1">
    <citation type="submission" date="2024-06" db="EMBL/GenBank/DDBJ databases">
        <title>Multi-omics analyses provide insights into the biosynthesis of the anticancer antibiotic pleurotin in Hohenbuehelia grisea.</title>
        <authorList>
            <person name="Weaver J.A."/>
            <person name="Alberti F."/>
        </authorList>
    </citation>
    <scope>NUCLEOTIDE SEQUENCE [LARGE SCALE GENOMIC DNA]</scope>
    <source>
        <strain evidence="10">T-177</strain>
    </source>
</reference>
<feature type="region of interest" description="Disordered" evidence="7">
    <location>
        <begin position="145"/>
        <end position="178"/>
    </location>
</feature>
<feature type="compositionally biased region" description="Low complexity" evidence="7">
    <location>
        <begin position="413"/>
        <end position="428"/>
    </location>
</feature>
<dbReference type="PROSITE" id="PS00108">
    <property type="entry name" value="PROTEIN_KINASE_ST"/>
    <property type="match status" value="1"/>
</dbReference>
<evidence type="ECO:0000256" key="7">
    <source>
        <dbReference type="SAM" id="MobiDB-lite"/>
    </source>
</evidence>
<dbReference type="Pfam" id="PF00069">
    <property type="entry name" value="Pkinase"/>
    <property type="match status" value="1"/>
</dbReference>
<dbReference type="InterPro" id="IPR050339">
    <property type="entry name" value="CC_SR_Kinase"/>
</dbReference>
<feature type="compositionally biased region" description="Polar residues" evidence="7">
    <location>
        <begin position="1"/>
        <end position="19"/>
    </location>
</feature>
<keyword evidence="4 6" id="KW-0067">ATP-binding</keyword>
<feature type="compositionally biased region" description="Polar residues" evidence="7">
    <location>
        <begin position="719"/>
        <end position="730"/>
    </location>
</feature>
<comment type="similarity">
    <text evidence="5">Belongs to the protein kinase superfamily. Ser/Thr protein kinase family. GCN2 subfamily.</text>
</comment>
<dbReference type="PROSITE" id="PS50011">
    <property type="entry name" value="PROTEIN_KINASE_DOM"/>
    <property type="match status" value="1"/>
</dbReference>
<evidence type="ECO:0000256" key="5">
    <source>
        <dbReference type="ARBA" id="ARBA00037982"/>
    </source>
</evidence>
<accession>A0ABR3JM48</accession>
<dbReference type="InterPro" id="IPR008271">
    <property type="entry name" value="Ser/Thr_kinase_AS"/>
</dbReference>
<feature type="compositionally biased region" description="Polar residues" evidence="7">
    <location>
        <begin position="113"/>
        <end position="124"/>
    </location>
</feature>
<feature type="region of interest" description="Disordered" evidence="7">
    <location>
        <begin position="622"/>
        <end position="694"/>
    </location>
</feature>
<organism evidence="9 10">
    <name type="scientific">Hohenbuehelia grisea</name>
    <dbReference type="NCBI Taxonomy" id="104357"/>
    <lineage>
        <taxon>Eukaryota</taxon>
        <taxon>Fungi</taxon>
        <taxon>Dikarya</taxon>
        <taxon>Basidiomycota</taxon>
        <taxon>Agaricomycotina</taxon>
        <taxon>Agaricomycetes</taxon>
        <taxon>Agaricomycetidae</taxon>
        <taxon>Agaricales</taxon>
        <taxon>Pleurotineae</taxon>
        <taxon>Pleurotaceae</taxon>
        <taxon>Hohenbuehelia</taxon>
    </lineage>
</organism>
<evidence type="ECO:0000313" key="10">
    <source>
        <dbReference type="Proteomes" id="UP001556367"/>
    </source>
</evidence>
<feature type="domain" description="Protein kinase" evidence="8">
    <location>
        <begin position="825"/>
        <end position="1105"/>
    </location>
</feature>
<feature type="compositionally biased region" description="Polar residues" evidence="7">
    <location>
        <begin position="145"/>
        <end position="159"/>
    </location>
</feature>
<keyword evidence="2 6" id="KW-0547">Nucleotide-binding</keyword>